<feature type="compositionally biased region" description="Polar residues" evidence="1">
    <location>
        <begin position="153"/>
        <end position="164"/>
    </location>
</feature>
<dbReference type="RefSeq" id="WP_256397008.1">
    <property type="nucleotide sequence ID" value="NZ_JANHDL010000004.1"/>
</dbReference>
<comment type="caution">
    <text evidence="2">The sequence shown here is derived from an EMBL/GenBank/DDBJ whole genome shotgun (WGS) entry which is preliminary data.</text>
</comment>
<reference evidence="2 3" key="1">
    <citation type="journal article" date="2019" name="Int. J. Syst. Evol. Microbiol.">
        <title>The Global Catalogue of Microorganisms (GCM) 10K type strain sequencing project: providing services to taxonomists for standard genome sequencing and annotation.</title>
        <authorList>
            <consortium name="The Broad Institute Genomics Platform"/>
            <consortium name="The Broad Institute Genome Sequencing Center for Infectious Disease"/>
            <person name="Wu L."/>
            <person name="Ma J."/>
        </authorList>
    </citation>
    <scope>NUCLEOTIDE SEQUENCE [LARGE SCALE GENOMIC DNA]</scope>
    <source>
        <strain evidence="2 3">CGMCC 1.12689</strain>
    </source>
</reference>
<gene>
    <name evidence="2" type="ORF">ACFR9T_06240</name>
</gene>
<evidence type="ECO:0000256" key="1">
    <source>
        <dbReference type="SAM" id="MobiDB-lite"/>
    </source>
</evidence>
<name>A0ABD6BYJ1_9EURY</name>
<dbReference type="Proteomes" id="UP001597185">
    <property type="component" value="Unassembled WGS sequence"/>
</dbReference>
<dbReference type="EMBL" id="JBHUDB010000002">
    <property type="protein sequence ID" value="MFD1570186.1"/>
    <property type="molecule type" value="Genomic_DNA"/>
</dbReference>
<accession>A0ABD6BYJ1</accession>
<dbReference type="AlphaFoldDB" id="A0ABD6BYJ1"/>
<feature type="region of interest" description="Disordered" evidence="1">
    <location>
        <begin position="153"/>
        <end position="183"/>
    </location>
</feature>
<organism evidence="2 3">
    <name type="scientific">Halorubrum laminariae</name>
    <dbReference type="NCBI Taxonomy" id="1433523"/>
    <lineage>
        <taxon>Archaea</taxon>
        <taxon>Methanobacteriati</taxon>
        <taxon>Methanobacteriota</taxon>
        <taxon>Stenosarchaea group</taxon>
        <taxon>Halobacteria</taxon>
        <taxon>Halobacteriales</taxon>
        <taxon>Haloferacaceae</taxon>
        <taxon>Halorubrum</taxon>
    </lineage>
</organism>
<sequence length="183" mass="20040">MHLHEHEDTHLWEGSFAALAAGQIDAATDDVLILAEDESEVRRLHSDIVTELGTPIAHAETYAGAQEELPFDVDTFDVTVQVNPSRSPFKRHQPLYQASAVTRPNGTIVYKAPRSLAHSEAVDIDTIYALNWKHHETPALAALMTVSLEGTLGKTNPTATASHTRPSHEQPPETEETTITSFA</sequence>
<evidence type="ECO:0000313" key="3">
    <source>
        <dbReference type="Proteomes" id="UP001597185"/>
    </source>
</evidence>
<protein>
    <submittedName>
        <fullName evidence="2">Uncharacterized protein</fullName>
    </submittedName>
</protein>
<keyword evidence="3" id="KW-1185">Reference proteome</keyword>
<evidence type="ECO:0000313" key="2">
    <source>
        <dbReference type="EMBL" id="MFD1570186.1"/>
    </source>
</evidence>
<proteinExistence type="predicted"/>